<feature type="transmembrane region" description="Helical" evidence="1">
    <location>
        <begin position="180"/>
        <end position="201"/>
    </location>
</feature>
<dbReference type="NCBIfam" id="NF038065">
    <property type="entry name" value="Pr6Pr"/>
    <property type="match status" value="1"/>
</dbReference>
<dbReference type="InterPro" id="IPR049713">
    <property type="entry name" value="Pr6Pr-like"/>
</dbReference>
<dbReference type="AlphaFoldDB" id="A0A081PNX6"/>
<feature type="transmembrane region" description="Helical" evidence="1">
    <location>
        <begin position="76"/>
        <end position="96"/>
    </location>
</feature>
<name>A0A081PNX6_STRMT</name>
<feature type="transmembrane region" description="Helical" evidence="1">
    <location>
        <begin position="102"/>
        <end position="122"/>
    </location>
</feature>
<feature type="transmembrane region" description="Helical" evidence="1">
    <location>
        <begin position="134"/>
        <end position="154"/>
    </location>
</feature>
<accession>A0A081PNX6</accession>
<dbReference type="PATRIC" id="fig|28037.99.peg.1278"/>
<sequence length="209" mass="24504">MSKHYKLVFYSRIFLFLAAFTGVYLEIAKHGGFGMLLYYTVLSNLLVAIFTLYLLKVMSRLGENWQRPSLLRLKGGVTMSIMITCVIYHFLLAPIATNFYTVENFLCHYIVPLWFLADTLLFDKQGQYKIWDPVVWTILPLLYMIFALFNGLVLKLEVPNSKVSPFPYFFLNVNKGWDVVFRWCLIIFVAYMVAGFIFYFIKQIKRKSS</sequence>
<feature type="transmembrane region" description="Helical" evidence="1">
    <location>
        <begin position="37"/>
        <end position="55"/>
    </location>
</feature>
<dbReference type="Proteomes" id="UP000028093">
    <property type="component" value="Unassembled WGS sequence"/>
</dbReference>
<dbReference type="EMBL" id="JPFT01000006">
    <property type="protein sequence ID" value="KEQ32399.1"/>
    <property type="molecule type" value="Genomic_DNA"/>
</dbReference>
<dbReference type="RefSeq" id="WP_033682101.1">
    <property type="nucleotide sequence ID" value="NZ_JPFT01000006.1"/>
</dbReference>
<feature type="transmembrane region" description="Helical" evidence="1">
    <location>
        <begin position="7"/>
        <end position="25"/>
    </location>
</feature>
<evidence type="ECO:0000256" key="1">
    <source>
        <dbReference type="SAM" id="Phobius"/>
    </source>
</evidence>
<gene>
    <name evidence="2" type="ORF">SK1126_1359</name>
</gene>
<organism evidence="2 3">
    <name type="scientific">Streptococcus mitis</name>
    <dbReference type="NCBI Taxonomy" id="28037"/>
    <lineage>
        <taxon>Bacteria</taxon>
        <taxon>Bacillati</taxon>
        <taxon>Bacillota</taxon>
        <taxon>Bacilli</taxon>
        <taxon>Lactobacillales</taxon>
        <taxon>Streptococcaceae</taxon>
        <taxon>Streptococcus</taxon>
        <taxon>Streptococcus mitis group</taxon>
    </lineage>
</organism>
<keyword evidence="1" id="KW-0812">Transmembrane</keyword>
<reference evidence="2 3" key="1">
    <citation type="submission" date="2014-05" db="EMBL/GenBank/DDBJ databases">
        <authorList>
            <person name="Daugherty S.C."/>
            <person name="Tallon L.J."/>
            <person name="Sadzewicz L."/>
            <person name="Kilian M."/>
            <person name="Tettelin H."/>
        </authorList>
    </citation>
    <scope>NUCLEOTIDE SEQUENCE [LARGE SCALE GENOMIC DNA]</scope>
    <source>
        <strain evidence="2 3">SK1126</strain>
    </source>
</reference>
<proteinExistence type="predicted"/>
<evidence type="ECO:0000313" key="3">
    <source>
        <dbReference type="Proteomes" id="UP000028093"/>
    </source>
</evidence>
<keyword evidence="1" id="KW-0472">Membrane</keyword>
<keyword evidence="1" id="KW-1133">Transmembrane helix</keyword>
<protein>
    <submittedName>
        <fullName evidence="2">Putative membrane protein</fullName>
    </submittedName>
</protein>
<evidence type="ECO:0000313" key="2">
    <source>
        <dbReference type="EMBL" id="KEQ32399.1"/>
    </source>
</evidence>
<comment type="caution">
    <text evidence="2">The sequence shown here is derived from an EMBL/GenBank/DDBJ whole genome shotgun (WGS) entry which is preliminary data.</text>
</comment>